<comment type="subcellular location">
    <subcellularLocation>
        <location evidence="1">Nucleus</location>
    </subcellularLocation>
</comment>
<evidence type="ECO:0000259" key="8">
    <source>
        <dbReference type="Pfam" id="PF04082"/>
    </source>
</evidence>
<keyword evidence="10" id="KW-1185">Reference proteome</keyword>
<evidence type="ECO:0000256" key="3">
    <source>
        <dbReference type="ARBA" id="ARBA00022737"/>
    </source>
</evidence>
<dbReference type="GO" id="GO:0005634">
    <property type="term" value="C:nucleus"/>
    <property type="evidence" value="ECO:0007669"/>
    <property type="project" value="UniProtKB-SubCell"/>
</dbReference>
<evidence type="ECO:0000256" key="6">
    <source>
        <dbReference type="ARBA" id="ARBA00023242"/>
    </source>
</evidence>
<feature type="compositionally biased region" description="Low complexity" evidence="7">
    <location>
        <begin position="666"/>
        <end position="680"/>
    </location>
</feature>
<keyword evidence="2" id="KW-0479">Metal-binding</keyword>
<evidence type="ECO:0000256" key="7">
    <source>
        <dbReference type="SAM" id="MobiDB-lite"/>
    </source>
</evidence>
<dbReference type="InterPro" id="IPR007219">
    <property type="entry name" value="XnlR_reg_dom"/>
</dbReference>
<evidence type="ECO:0000256" key="1">
    <source>
        <dbReference type="ARBA" id="ARBA00004123"/>
    </source>
</evidence>
<evidence type="ECO:0000256" key="5">
    <source>
        <dbReference type="ARBA" id="ARBA00022833"/>
    </source>
</evidence>
<dbReference type="GO" id="GO:0000981">
    <property type="term" value="F:DNA-binding transcription factor activity, RNA polymerase II-specific"/>
    <property type="evidence" value="ECO:0007669"/>
    <property type="project" value="InterPro"/>
</dbReference>
<feature type="domain" description="Xylanolytic transcriptional activator regulatory" evidence="8">
    <location>
        <begin position="167"/>
        <end position="369"/>
    </location>
</feature>
<sequence>VDWSAIIDGISTTAHMNEHSGSWAAEGSIAIQGRNVQDNHLHQQQRQQAQLLSNGSELAPSGLVPGSATSADTAENLYYVDGNGARAPFGGRIRERGSVVASEELRDTACDVTRPSISSTLPADLQLFPQAAYDNLVQNVSSECAQYGLESRFTSLPPPSLMRLYVSCYFEHLHPIFPFIRKPGFSIVASNEWLLLLAVAAVGSRYMQRGQGENSQEMLARALDAALRYRRYGFCLEHGASTCTDIFLPGEKSQACPNLATLQAGILNVLLLQHSGKKLDMDRALIDRHCLVEACHSLGLISGGSLTEHNPSIASQDLTQQWLERETRTRTGLMIWFLDCIFLFEFDARPLMDLDDIKCFLPSQDEFWDGAELQPSIKINATGLTLLGALELMYMEKKLPPSIGEFGTSILVNSIYRHTRNVLRRESYPLSSWTPSAVAQRVANHETVEDHRGWFPTNSTTLKWRNSACDCLDILHWPANSKVARLSGSENHIILHLHLARVIILTPTECIRNFALARIAAYKASRDFEADTLSNAVLQWAVRDRCKARLSIIHCGALYWHIRRYSRNSVLEPFAIYISTLVLWAFCTSMQLPEVIEAVAQDCGTEPEPRFLHLDRPLDDELVQTFVRSGHRISAYISRIGNISDPGAPSKILEEGINLLAGRPRTTNSESTNTNSAHSTGSSIPWGIERSYMVLLRDLLQATGER</sequence>
<evidence type="ECO:0000313" key="10">
    <source>
        <dbReference type="Proteomes" id="UP000663193"/>
    </source>
</evidence>
<keyword evidence="3" id="KW-0677">Repeat</keyword>
<keyword evidence="5" id="KW-0862">Zinc</keyword>
<accession>A0A7U2FFQ3</accession>
<protein>
    <recommendedName>
        <fullName evidence="8">Xylanolytic transcriptional activator regulatory domain-containing protein</fullName>
    </recommendedName>
</protein>
<dbReference type="CDD" id="cd12148">
    <property type="entry name" value="fungal_TF_MHR"/>
    <property type="match status" value="1"/>
</dbReference>
<dbReference type="AlphaFoldDB" id="A0A7U2FFQ3"/>
<dbReference type="OrthoDB" id="654211at2759"/>
<dbReference type="GO" id="GO:0008270">
    <property type="term" value="F:zinc ion binding"/>
    <property type="evidence" value="ECO:0007669"/>
    <property type="project" value="UniProtKB-KW"/>
</dbReference>
<feature type="region of interest" description="Disordered" evidence="7">
    <location>
        <begin position="663"/>
        <end position="682"/>
    </location>
</feature>
<keyword evidence="4" id="KW-0863">Zinc-finger</keyword>
<keyword evidence="6" id="KW-0539">Nucleus</keyword>
<evidence type="ECO:0000313" key="9">
    <source>
        <dbReference type="EMBL" id="QRD04412.1"/>
    </source>
</evidence>
<dbReference type="EMBL" id="CP069039">
    <property type="protein sequence ID" value="QRD04412.1"/>
    <property type="molecule type" value="Genomic_DNA"/>
</dbReference>
<name>A0A7U2FFQ3_PHANO</name>
<evidence type="ECO:0000256" key="4">
    <source>
        <dbReference type="ARBA" id="ARBA00022771"/>
    </source>
</evidence>
<dbReference type="PANTHER" id="PTHR40626">
    <property type="entry name" value="MIP31509P"/>
    <property type="match status" value="1"/>
</dbReference>
<dbReference type="GO" id="GO:0006351">
    <property type="term" value="P:DNA-templated transcription"/>
    <property type="evidence" value="ECO:0007669"/>
    <property type="project" value="InterPro"/>
</dbReference>
<proteinExistence type="predicted"/>
<dbReference type="Proteomes" id="UP000663193">
    <property type="component" value="Chromosome 17"/>
</dbReference>
<dbReference type="InterPro" id="IPR051059">
    <property type="entry name" value="VerF-like"/>
</dbReference>
<gene>
    <name evidence="9" type="ORF">JI435_103870</name>
</gene>
<evidence type="ECO:0000256" key="2">
    <source>
        <dbReference type="ARBA" id="ARBA00022723"/>
    </source>
</evidence>
<feature type="non-terminal residue" evidence="9">
    <location>
        <position position="1"/>
    </location>
</feature>
<dbReference type="GO" id="GO:0000978">
    <property type="term" value="F:RNA polymerase II cis-regulatory region sequence-specific DNA binding"/>
    <property type="evidence" value="ECO:0007669"/>
    <property type="project" value="InterPro"/>
</dbReference>
<dbReference type="PANTHER" id="PTHR40626:SF13">
    <property type="entry name" value="RESPIRATION FACTOR 2-RELATED"/>
    <property type="match status" value="1"/>
</dbReference>
<reference evidence="10" key="1">
    <citation type="journal article" date="2021" name="BMC Genomics">
        <title>Chromosome-level genome assembly and manually-curated proteome of model necrotroph Parastagonospora nodorum Sn15 reveals a genome-wide trove of candidate effector homologs, and redundancy of virulence-related functions within an accessory chromosome.</title>
        <authorList>
            <person name="Bertazzoni S."/>
            <person name="Jones D.A.B."/>
            <person name="Phan H.T."/>
            <person name="Tan K.-C."/>
            <person name="Hane J.K."/>
        </authorList>
    </citation>
    <scope>NUCLEOTIDE SEQUENCE [LARGE SCALE GENOMIC DNA]</scope>
    <source>
        <strain evidence="10">SN15 / ATCC MYA-4574 / FGSC 10173)</strain>
    </source>
</reference>
<organism evidence="9 10">
    <name type="scientific">Phaeosphaeria nodorum (strain SN15 / ATCC MYA-4574 / FGSC 10173)</name>
    <name type="common">Glume blotch fungus</name>
    <name type="synonym">Parastagonospora nodorum</name>
    <dbReference type="NCBI Taxonomy" id="321614"/>
    <lineage>
        <taxon>Eukaryota</taxon>
        <taxon>Fungi</taxon>
        <taxon>Dikarya</taxon>
        <taxon>Ascomycota</taxon>
        <taxon>Pezizomycotina</taxon>
        <taxon>Dothideomycetes</taxon>
        <taxon>Pleosporomycetidae</taxon>
        <taxon>Pleosporales</taxon>
        <taxon>Pleosporineae</taxon>
        <taxon>Phaeosphaeriaceae</taxon>
        <taxon>Parastagonospora</taxon>
    </lineage>
</organism>
<dbReference type="Pfam" id="PF04082">
    <property type="entry name" value="Fungal_trans"/>
    <property type="match status" value="1"/>
</dbReference>
<dbReference type="VEuPathDB" id="FungiDB:JI435_103870"/>